<dbReference type="EMBL" id="AKVJ01000030">
    <property type="protein sequence ID" value="EIW17330.1"/>
    <property type="molecule type" value="Genomic_DNA"/>
</dbReference>
<protein>
    <submittedName>
        <fullName evidence="1">Uncharacterized protein</fullName>
    </submittedName>
</protein>
<organism evidence="1 2">
    <name type="scientific">Pelosinus fermentans B4</name>
    <dbReference type="NCBI Taxonomy" id="1149862"/>
    <lineage>
        <taxon>Bacteria</taxon>
        <taxon>Bacillati</taxon>
        <taxon>Bacillota</taxon>
        <taxon>Negativicutes</taxon>
        <taxon>Selenomonadales</taxon>
        <taxon>Sporomusaceae</taxon>
        <taxon>Pelosinus</taxon>
    </lineage>
</organism>
<dbReference type="AlphaFoldDB" id="I8RHH4"/>
<proteinExistence type="predicted"/>
<comment type="caution">
    <text evidence="1">The sequence shown here is derived from an EMBL/GenBank/DDBJ whole genome shotgun (WGS) entry which is preliminary data.</text>
</comment>
<dbReference type="Proteomes" id="UP000004324">
    <property type="component" value="Unassembled WGS sequence"/>
</dbReference>
<sequence>MRNFSSKQLFVDTAEQQLDYEIKIIHSMYDLPYKITSDPWRDLTLFYMSDSLILSRQNTMRIGANPFDGLPASHLIKLLPLCQKRQED</sequence>
<evidence type="ECO:0000313" key="2">
    <source>
        <dbReference type="Proteomes" id="UP000004324"/>
    </source>
</evidence>
<keyword evidence="2" id="KW-1185">Reference proteome</keyword>
<gene>
    <name evidence="1" type="ORF">FB4_4079</name>
</gene>
<accession>I8RHH4</accession>
<name>I8RHH4_9FIRM</name>
<evidence type="ECO:0000313" key="1">
    <source>
        <dbReference type="EMBL" id="EIW17330.1"/>
    </source>
</evidence>
<reference evidence="1 2" key="1">
    <citation type="journal article" date="2012" name="J. Bacteriol.">
        <title>Draft Genome Sequences for Two Metal-Reducing Pelosinus fermentans Strains Isolated from a Cr(VI)-Contaminated Site and for Type Strain R7.</title>
        <authorList>
            <person name="Brown S.D."/>
            <person name="Podar M."/>
            <person name="Klingeman D.M."/>
            <person name="Johnson C.M."/>
            <person name="Yang Z.K."/>
            <person name="Utturkar S.M."/>
            <person name="Land M.L."/>
            <person name="Mosher J.J."/>
            <person name="Hurt R.A.Jr."/>
            <person name="Phelps T.J."/>
            <person name="Palumbo A.V."/>
            <person name="Arkin A.P."/>
            <person name="Hazen T.C."/>
            <person name="Elias D.A."/>
        </authorList>
    </citation>
    <scope>NUCLEOTIDE SEQUENCE [LARGE SCALE GENOMIC DNA]</scope>
    <source>
        <strain evidence="1 2">B4</strain>
    </source>
</reference>